<dbReference type="Gene3D" id="1.20.1720.10">
    <property type="entry name" value="Multidrug resistance protein D"/>
    <property type="match status" value="1"/>
</dbReference>
<evidence type="ECO:0000256" key="2">
    <source>
        <dbReference type="ARBA" id="ARBA00022448"/>
    </source>
</evidence>
<dbReference type="InterPro" id="IPR011701">
    <property type="entry name" value="MFS"/>
</dbReference>
<feature type="domain" description="Major facilitator superfamily (MFS) profile" evidence="10">
    <location>
        <begin position="38"/>
        <end position="496"/>
    </location>
</feature>
<feature type="transmembrane region" description="Helical" evidence="9">
    <location>
        <begin position="163"/>
        <end position="185"/>
    </location>
</feature>
<feature type="transmembrane region" description="Helical" evidence="9">
    <location>
        <begin position="294"/>
        <end position="317"/>
    </location>
</feature>
<feature type="region of interest" description="Disordered" evidence="8">
    <location>
        <begin position="502"/>
        <end position="532"/>
    </location>
</feature>
<feature type="transmembrane region" description="Helical" evidence="9">
    <location>
        <begin position="137"/>
        <end position="156"/>
    </location>
</feature>
<dbReference type="EMBL" id="BAAARJ010000024">
    <property type="protein sequence ID" value="GAA2635320.1"/>
    <property type="molecule type" value="Genomic_DNA"/>
</dbReference>
<feature type="transmembrane region" description="Helical" evidence="9">
    <location>
        <begin position="76"/>
        <end position="93"/>
    </location>
</feature>
<evidence type="ECO:0000256" key="5">
    <source>
        <dbReference type="ARBA" id="ARBA00022989"/>
    </source>
</evidence>
<evidence type="ECO:0000256" key="4">
    <source>
        <dbReference type="ARBA" id="ARBA00022692"/>
    </source>
</evidence>
<feature type="transmembrane region" description="Helical" evidence="9">
    <location>
        <begin position="435"/>
        <end position="452"/>
    </location>
</feature>
<evidence type="ECO:0000313" key="11">
    <source>
        <dbReference type="EMBL" id="GAA2635320.1"/>
    </source>
</evidence>
<feature type="transmembrane region" description="Helical" evidence="9">
    <location>
        <begin position="329"/>
        <end position="351"/>
    </location>
</feature>
<keyword evidence="2" id="KW-0813">Transport</keyword>
<keyword evidence="7" id="KW-0046">Antibiotic resistance</keyword>
<evidence type="ECO:0000256" key="1">
    <source>
        <dbReference type="ARBA" id="ARBA00004651"/>
    </source>
</evidence>
<dbReference type="SUPFAM" id="SSF103473">
    <property type="entry name" value="MFS general substrate transporter"/>
    <property type="match status" value="1"/>
</dbReference>
<organism evidence="11 12">
    <name type="scientific">Streptomyces axinellae</name>
    <dbReference type="NCBI Taxonomy" id="552788"/>
    <lineage>
        <taxon>Bacteria</taxon>
        <taxon>Bacillati</taxon>
        <taxon>Actinomycetota</taxon>
        <taxon>Actinomycetes</taxon>
        <taxon>Kitasatosporales</taxon>
        <taxon>Streptomycetaceae</taxon>
        <taxon>Streptomyces</taxon>
    </lineage>
</organism>
<dbReference type="CDD" id="cd17321">
    <property type="entry name" value="MFS_MMR_MDR_like"/>
    <property type="match status" value="1"/>
</dbReference>
<feature type="transmembrane region" description="Helical" evidence="9">
    <location>
        <begin position="105"/>
        <end position="131"/>
    </location>
</feature>
<keyword evidence="5 9" id="KW-1133">Transmembrane helix</keyword>
<dbReference type="PROSITE" id="PS00216">
    <property type="entry name" value="SUGAR_TRANSPORT_1"/>
    <property type="match status" value="1"/>
</dbReference>
<evidence type="ECO:0000256" key="3">
    <source>
        <dbReference type="ARBA" id="ARBA00022475"/>
    </source>
</evidence>
<dbReference type="Proteomes" id="UP001501447">
    <property type="component" value="Unassembled WGS sequence"/>
</dbReference>
<dbReference type="InterPro" id="IPR005829">
    <property type="entry name" value="Sugar_transporter_CS"/>
</dbReference>
<comment type="caution">
    <text evidence="11">The sequence shown here is derived from an EMBL/GenBank/DDBJ whole genome shotgun (WGS) entry which is preliminary data.</text>
</comment>
<dbReference type="RefSeq" id="WP_344570165.1">
    <property type="nucleotide sequence ID" value="NZ_BAAARJ010000024.1"/>
</dbReference>
<feature type="transmembrane region" description="Helical" evidence="9">
    <location>
        <begin position="224"/>
        <end position="244"/>
    </location>
</feature>
<gene>
    <name evidence="11" type="ORF">GCM10009863_59670</name>
</gene>
<dbReference type="InterPro" id="IPR004638">
    <property type="entry name" value="EmrB-like"/>
</dbReference>
<dbReference type="Pfam" id="PF07690">
    <property type="entry name" value="MFS_1"/>
    <property type="match status" value="1"/>
</dbReference>
<sequence length="532" mass="55974">MAHSTPGTPEPGTSNGGPGTSAASPADDPQHPPHRWGALAVIGLAQLMVVLDVTIVNIALPSAQKDLNFSNDGRQWIITAYALAFGSLLLLGGRLSDLVGRRRTFVTGLIGFAAASTLGGAAQSFTMLVIARAVQGMFGAVLAPSALSLLTTTFIDPRERSRAFGVFGAIAGSGGAIGLLLGGILTEHLDWRWTLYVNDVIAVFGVIGTLCFVRSRVPTRRPSLDLRGTALVGAGLFCIVFGFSNAETHAWRNWTCWVFLVAGAVLLALFTLWETRALHPLLPLRIVRDRNRSASYISVFIAGVGMFGVFLFLTYYLQQTLRYSPVTTGLAFLPMVGMLMLTAQLSTNVLLRRVGPKIVIPVGMATASIAMVWLTGLGLHSTYPAHVLPPLLILGFGLGLVMPTAMSLATLGVAVNDQGVASATVNTMQQVGGSIGTALFNTMAASTLTHYAKDHLGTPNLKAKAAVHSYATAYWLAAAFFAVGLIISVLLYRPGRPLDDTATVGPENVPGHDAGDGSEGGPEGNTAPSRRS</sequence>
<evidence type="ECO:0000259" key="10">
    <source>
        <dbReference type="PROSITE" id="PS50850"/>
    </source>
</evidence>
<keyword evidence="12" id="KW-1185">Reference proteome</keyword>
<reference evidence="11 12" key="1">
    <citation type="journal article" date="2019" name="Int. J. Syst. Evol. Microbiol.">
        <title>The Global Catalogue of Microorganisms (GCM) 10K type strain sequencing project: providing services to taxonomists for standard genome sequencing and annotation.</title>
        <authorList>
            <consortium name="The Broad Institute Genomics Platform"/>
            <consortium name="The Broad Institute Genome Sequencing Center for Infectious Disease"/>
            <person name="Wu L."/>
            <person name="Ma J."/>
        </authorList>
    </citation>
    <scope>NUCLEOTIDE SEQUENCE [LARGE SCALE GENOMIC DNA]</scope>
    <source>
        <strain evidence="11 12">JCM 16373</strain>
    </source>
</reference>
<keyword evidence="4 9" id="KW-0812">Transmembrane</keyword>
<feature type="region of interest" description="Disordered" evidence="8">
    <location>
        <begin position="1"/>
        <end position="32"/>
    </location>
</feature>
<dbReference type="PANTHER" id="PTHR42718:SF46">
    <property type="entry name" value="BLR6921 PROTEIN"/>
    <property type="match status" value="1"/>
</dbReference>
<keyword evidence="3" id="KW-1003">Cell membrane</keyword>
<proteinExistence type="predicted"/>
<dbReference type="Gene3D" id="1.20.1250.20">
    <property type="entry name" value="MFS general substrate transporter like domains"/>
    <property type="match status" value="1"/>
</dbReference>
<evidence type="ECO:0000313" key="12">
    <source>
        <dbReference type="Proteomes" id="UP001501447"/>
    </source>
</evidence>
<name>A0ABN3QU54_9ACTN</name>
<dbReference type="InterPro" id="IPR020846">
    <property type="entry name" value="MFS_dom"/>
</dbReference>
<accession>A0ABN3QU54</accession>
<evidence type="ECO:0000256" key="7">
    <source>
        <dbReference type="ARBA" id="ARBA00023251"/>
    </source>
</evidence>
<feature type="compositionally biased region" description="Polar residues" evidence="8">
    <location>
        <begin position="1"/>
        <end position="13"/>
    </location>
</feature>
<feature type="transmembrane region" description="Helical" evidence="9">
    <location>
        <begin position="36"/>
        <end position="56"/>
    </location>
</feature>
<feature type="transmembrane region" description="Helical" evidence="9">
    <location>
        <begin position="391"/>
        <end position="415"/>
    </location>
</feature>
<evidence type="ECO:0000256" key="8">
    <source>
        <dbReference type="SAM" id="MobiDB-lite"/>
    </source>
</evidence>
<evidence type="ECO:0000256" key="6">
    <source>
        <dbReference type="ARBA" id="ARBA00023136"/>
    </source>
</evidence>
<protein>
    <submittedName>
        <fullName evidence="11">MFS transporter</fullName>
    </submittedName>
</protein>
<feature type="transmembrane region" description="Helical" evidence="9">
    <location>
        <begin position="191"/>
        <end position="212"/>
    </location>
</feature>
<dbReference type="PROSITE" id="PS50850">
    <property type="entry name" value="MFS"/>
    <property type="match status" value="1"/>
</dbReference>
<dbReference type="PANTHER" id="PTHR42718">
    <property type="entry name" value="MAJOR FACILITATOR SUPERFAMILY MULTIDRUG TRANSPORTER MFSC"/>
    <property type="match status" value="1"/>
</dbReference>
<comment type="subcellular location">
    <subcellularLocation>
        <location evidence="1">Cell membrane</location>
        <topology evidence="1">Multi-pass membrane protein</topology>
    </subcellularLocation>
</comment>
<evidence type="ECO:0000256" key="9">
    <source>
        <dbReference type="SAM" id="Phobius"/>
    </source>
</evidence>
<feature type="transmembrane region" description="Helical" evidence="9">
    <location>
        <begin position="472"/>
        <end position="492"/>
    </location>
</feature>
<dbReference type="InterPro" id="IPR036259">
    <property type="entry name" value="MFS_trans_sf"/>
</dbReference>
<dbReference type="NCBIfam" id="TIGR00711">
    <property type="entry name" value="efflux_EmrB"/>
    <property type="match status" value="1"/>
</dbReference>
<feature type="transmembrane region" description="Helical" evidence="9">
    <location>
        <begin position="358"/>
        <end position="379"/>
    </location>
</feature>
<feature type="transmembrane region" description="Helical" evidence="9">
    <location>
        <begin position="250"/>
        <end position="273"/>
    </location>
</feature>
<keyword evidence="6 9" id="KW-0472">Membrane</keyword>